<reference evidence="1" key="1">
    <citation type="submission" date="2020-10" db="EMBL/GenBank/DDBJ databases">
        <authorList>
            <person name="Gilroy R."/>
        </authorList>
    </citation>
    <scope>NUCLEOTIDE SEQUENCE</scope>
    <source>
        <strain evidence="1">10532</strain>
    </source>
</reference>
<dbReference type="Proteomes" id="UP000823638">
    <property type="component" value="Unassembled WGS sequence"/>
</dbReference>
<dbReference type="AlphaFoldDB" id="A0A9D9N227"/>
<sequence>MEKTKSQTQQIEDDVLDTGKIYCANCINCKLVPAPADSSGQFYLRVRCTAGKWKKKLGEEKLYKYCTVSRRSIDYCDSYEDMGESQEFMRELRRSLPVKDELYS</sequence>
<dbReference type="EMBL" id="JADIMM010000065">
    <property type="protein sequence ID" value="MBO8457489.1"/>
    <property type="molecule type" value="Genomic_DNA"/>
</dbReference>
<gene>
    <name evidence="1" type="ORF">IAA81_04585</name>
</gene>
<reference evidence="1" key="2">
    <citation type="journal article" date="2021" name="PeerJ">
        <title>Extensive microbial diversity within the chicken gut microbiome revealed by metagenomics and culture.</title>
        <authorList>
            <person name="Gilroy R."/>
            <person name="Ravi A."/>
            <person name="Getino M."/>
            <person name="Pursley I."/>
            <person name="Horton D.L."/>
            <person name="Alikhan N.F."/>
            <person name="Baker D."/>
            <person name="Gharbi K."/>
            <person name="Hall N."/>
            <person name="Watson M."/>
            <person name="Adriaenssens E.M."/>
            <person name="Foster-Nyarko E."/>
            <person name="Jarju S."/>
            <person name="Secka A."/>
            <person name="Antonio M."/>
            <person name="Oren A."/>
            <person name="Chaudhuri R.R."/>
            <person name="La Ragione R."/>
            <person name="Hildebrand F."/>
            <person name="Pallen M.J."/>
        </authorList>
    </citation>
    <scope>NUCLEOTIDE SEQUENCE</scope>
    <source>
        <strain evidence="1">10532</strain>
    </source>
</reference>
<organism evidence="1 2">
    <name type="scientific">Candidatus Gallitreponema excrementavium</name>
    <dbReference type="NCBI Taxonomy" id="2840840"/>
    <lineage>
        <taxon>Bacteria</taxon>
        <taxon>Pseudomonadati</taxon>
        <taxon>Spirochaetota</taxon>
        <taxon>Spirochaetia</taxon>
        <taxon>Spirochaetales</taxon>
        <taxon>Candidatus Gallitreponema</taxon>
    </lineage>
</organism>
<proteinExistence type="predicted"/>
<name>A0A9D9N227_9SPIR</name>
<evidence type="ECO:0000313" key="1">
    <source>
        <dbReference type="EMBL" id="MBO8457489.1"/>
    </source>
</evidence>
<protein>
    <submittedName>
        <fullName evidence="1">Uncharacterized protein</fullName>
    </submittedName>
</protein>
<evidence type="ECO:0000313" key="2">
    <source>
        <dbReference type="Proteomes" id="UP000823638"/>
    </source>
</evidence>
<comment type="caution">
    <text evidence="1">The sequence shown here is derived from an EMBL/GenBank/DDBJ whole genome shotgun (WGS) entry which is preliminary data.</text>
</comment>
<accession>A0A9D9N227</accession>